<dbReference type="InterPro" id="IPR035386">
    <property type="entry name" value="Arm-DNA-bind_5"/>
</dbReference>
<organism evidence="2 3">
    <name type="scientific">Cyclobacterium xiamenense</name>
    <dbReference type="NCBI Taxonomy" id="1297121"/>
    <lineage>
        <taxon>Bacteria</taxon>
        <taxon>Pseudomonadati</taxon>
        <taxon>Bacteroidota</taxon>
        <taxon>Cytophagia</taxon>
        <taxon>Cytophagales</taxon>
        <taxon>Cyclobacteriaceae</taxon>
        <taxon>Cyclobacterium</taxon>
    </lineage>
</organism>
<dbReference type="AlphaFoldDB" id="A0A1H7A6Z5"/>
<dbReference type="STRING" id="1416801.SAMN05192553_105199"/>
<protein>
    <submittedName>
        <fullName evidence="2">Phage integrase SAM-like domain-containing protein</fullName>
    </submittedName>
</protein>
<reference evidence="3" key="1">
    <citation type="submission" date="2016-10" db="EMBL/GenBank/DDBJ databases">
        <authorList>
            <person name="Varghese N."/>
            <person name="Submissions S."/>
        </authorList>
    </citation>
    <scope>NUCLEOTIDE SEQUENCE [LARGE SCALE GENOMIC DNA]</scope>
    <source>
        <strain evidence="3">IBRC-M 10761</strain>
    </source>
</reference>
<dbReference type="EMBL" id="FNZH01000005">
    <property type="protein sequence ID" value="SEJ57812.1"/>
    <property type="molecule type" value="Genomic_DNA"/>
</dbReference>
<proteinExistence type="predicted"/>
<sequence length="51" mass="5769">MRASVICRIRKDRVNKAGTAPVYLQVTINSEKLQIPLKISWPVELFDNKAG</sequence>
<evidence type="ECO:0000313" key="2">
    <source>
        <dbReference type="EMBL" id="SEJ57812.1"/>
    </source>
</evidence>
<gene>
    <name evidence="2" type="ORF">SAMN05192553_105199</name>
</gene>
<keyword evidence="3" id="KW-1185">Reference proteome</keyword>
<dbReference type="Pfam" id="PF17293">
    <property type="entry name" value="Arm-DNA-bind_5"/>
    <property type="match status" value="1"/>
</dbReference>
<feature type="domain" description="Arm DNA-binding" evidence="1">
    <location>
        <begin position="9"/>
        <end position="49"/>
    </location>
</feature>
<evidence type="ECO:0000313" key="3">
    <source>
        <dbReference type="Proteomes" id="UP000199403"/>
    </source>
</evidence>
<accession>A0A1H7A6Z5</accession>
<dbReference type="Proteomes" id="UP000199403">
    <property type="component" value="Unassembled WGS sequence"/>
</dbReference>
<dbReference type="RefSeq" id="WP_177179685.1">
    <property type="nucleotide sequence ID" value="NZ_FNZH01000005.1"/>
</dbReference>
<evidence type="ECO:0000259" key="1">
    <source>
        <dbReference type="Pfam" id="PF17293"/>
    </source>
</evidence>
<name>A0A1H7A6Z5_9BACT</name>